<evidence type="ECO:0000256" key="7">
    <source>
        <dbReference type="ARBA" id="ARBA00023146"/>
    </source>
</evidence>
<feature type="non-terminal residue" evidence="11">
    <location>
        <position position="1"/>
    </location>
</feature>
<evidence type="ECO:0000256" key="8">
    <source>
        <dbReference type="ARBA" id="ARBA00049339"/>
    </source>
</evidence>
<keyword evidence="7 9" id="KW-0030">Aminoacyl-tRNA synthetase</keyword>
<dbReference type="Gene3D" id="3.40.50.620">
    <property type="entry name" value="HUPs"/>
    <property type="match status" value="1"/>
</dbReference>
<evidence type="ECO:0000256" key="1">
    <source>
        <dbReference type="ARBA" id="ARBA00005594"/>
    </source>
</evidence>
<comment type="caution">
    <text evidence="11">The sequence shown here is derived from an EMBL/GenBank/DDBJ whole genome shotgun (WGS) entry which is preliminary data.</text>
</comment>
<dbReference type="InterPro" id="IPR035684">
    <property type="entry name" value="ArgRS_core"/>
</dbReference>
<dbReference type="GO" id="GO:0004814">
    <property type="term" value="F:arginine-tRNA ligase activity"/>
    <property type="evidence" value="ECO:0007669"/>
    <property type="project" value="UniProtKB-EC"/>
</dbReference>
<keyword evidence="5 9" id="KW-0067">ATP-binding</keyword>
<gene>
    <name evidence="11" type="ORF">ENF18_05245</name>
</gene>
<proteinExistence type="inferred from homology"/>
<dbReference type="InterPro" id="IPR014729">
    <property type="entry name" value="Rossmann-like_a/b/a_fold"/>
</dbReference>
<dbReference type="Pfam" id="PF00750">
    <property type="entry name" value="tRNA-synt_1d"/>
    <property type="match status" value="1"/>
</dbReference>
<dbReference type="InterPro" id="IPR008909">
    <property type="entry name" value="DALR_anticod-bd"/>
</dbReference>
<dbReference type="GO" id="GO:0006420">
    <property type="term" value="P:arginyl-tRNA aminoacylation"/>
    <property type="evidence" value="ECO:0007669"/>
    <property type="project" value="InterPro"/>
</dbReference>
<accession>A0A7C0VB94</accession>
<evidence type="ECO:0000256" key="4">
    <source>
        <dbReference type="ARBA" id="ARBA00022741"/>
    </source>
</evidence>
<dbReference type="SUPFAM" id="SSF47323">
    <property type="entry name" value="Anticodon-binding domain of a subclass of class I aminoacyl-tRNA synthetases"/>
    <property type="match status" value="1"/>
</dbReference>
<comment type="catalytic activity">
    <reaction evidence="8">
        <text>tRNA(Arg) + L-arginine + ATP = L-arginyl-tRNA(Arg) + AMP + diphosphate</text>
        <dbReference type="Rhea" id="RHEA:20301"/>
        <dbReference type="Rhea" id="RHEA-COMP:9658"/>
        <dbReference type="Rhea" id="RHEA-COMP:9673"/>
        <dbReference type="ChEBI" id="CHEBI:30616"/>
        <dbReference type="ChEBI" id="CHEBI:32682"/>
        <dbReference type="ChEBI" id="CHEBI:33019"/>
        <dbReference type="ChEBI" id="CHEBI:78442"/>
        <dbReference type="ChEBI" id="CHEBI:78513"/>
        <dbReference type="ChEBI" id="CHEBI:456215"/>
        <dbReference type="EC" id="6.1.1.19"/>
    </reaction>
</comment>
<evidence type="ECO:0000313" key="11">
    <source>
        <dbReference type="EMBL" id="HDI83177.1"/>
    </source>
</evidence>
<reference evidence="11" key="1">
    <citation type="journal article" date="2020" name="mSystems">
        <title>Genome- and Community-Level Interaction Insights into Carbon Utilization and Element Cycling Functions of Hydrothermarchaeota in Hydrothermal Sediment.</title>
        <authorList>
            <person name="Zhou Z."/>
            <person name="Liu Y."/>
            <person name="Xu W."/>
            <person name="Pan J."/>
            <person name="Luo Z.H."/>
            <person name="Li M."/>
        </authorList>
    </citation>
    <scope>NUCLEOTIDE SEQUENCE [LARGE SCALE GENOMIC DNA]</scope>
    <source>
        <strain evidence="11">HyVt-102</strain>
    </source>
</reference>
<evidence type="ECO:0000256" key="2">
    <source>
        <dbReference type="ARBA" id="ARBA00012837"/>
    </source>
</evidence>
<evidence type="ECO:0000256" key="9">
    <source>
        <dbReference type="RuleBase" id="RU363038"/>
    </source>
</evidence>
<evidence type="ECO:0000256" key="5">
    <source>
        <dbReference type="ARBA" id="ARBA00022840"/>
    </source>
</evidence>
<dbReference type="AlphaFoldDB" id="A0A7C0VB94"/>
<dbReference type="SMART" id="SM00836">
    <property type="entry name" value="DALR_1"/>
    <property type="match status" value="1"/>
</dbReference>
<dbReference type="EC" id="6.1.1.19" evidence="2"/>
<dbReference type="EMBL" id="DQWE01000252">
    <property type="protein sequence ID" value="HDI83177.1"/>
    <property type="molecule type" value="Genomic_DNA"/>
</dbReference>
<comment type="similarity">
    <text evidence="1 9">Belongs to the class-I aminoacyl-tRNA synthetase family.</text>
</comment>
<dbReference type="Proteomes" id="UP000885847">
    <property type="component" value="Unassembled WGS sequence"/>
</dbReference>
<dbReference type="Gene3D" id="1.10.730.10">
    <property type="entry name" value="Isoleucyl-tRNA Synthetase, Domain 1"/>
    <property type="match status" value="1"/>
</dbReference>
<dbReference type="Pfam" id="PF05746">
    <property type="entry name" value="DALR_1"/>
    <property type="match status" value="1"/>
</dbReference>
<dbReference type="PANTHER" id="PTHR11956">
    <property type="entry name" value="ARGINYL-TRNA SYNTHETASE"/>
    <property type="match status" value="1"/>
</dbReference>
<keyword evidence="6 9" id="KW-0648">Protein biosynthesis</keyword>
<name>A0A7C0VB94_UNCW3</name>
<keyword evidence="4 9" id="KW-0547">Nucleotide-binding</keyword>
<dbReference type="GO" id="GO:0005524">
    <property type="term" value="F:ATP binding"/>
    <property type="evidence" value="ECO:0007669"/>
    <property type="project" value="UniProtKB-KW"/>
</dbReference>
<protein>
    <recommendedName>
        <fullName evidence="2">arginine--tRNA ligase</fullName>
        <ecNumber evidence="2">6.1.1.19</ecNumber>
    </recommendedName>
</protein>
<organism evidence="11">
    <name type="scientific">candidate division WOR-3 bacterium</name>
    <dbReference type="NCBI Taxonomy" id="2052148"/>
    <lineage>
        <taxon>Bacteria</taxon>
        <taxon>Bacteria division WOR-3</taxon>
    </lineage>
</organism>
<keyword evidence="3 9" id="KW-0436">Ligase</keyword>
<sequence>VDARIKEIEGEEYSIPEDGYHGAYIRDIARSAVETDIKEFDELKSFSVDYILNMQKETLKRFRVEFDRFVSEKWIRESGRIQKVIDGLKKAGKTFEKDKALWYRGERDRVLVKSDGEFTYIVPDIAYHTYKFDRGFDLVIDLLGPDHIAHVPDLKRALTDLGYPGDRVELIIIQWVHLLKEGKLLKMSKRAGEFVTMDELIDEVGVDPVRFFMLMIKASSPLEFDIELAKKQTTENPVYYVQYSHARICSLLDHAENEGYRDLTPEGFEILNLEEEIEILREIYHFPEFLEDVAESRDLHLIPRFLMELSSLYHNFYQKYRIVGGEKEKVVPRLFLSMAVKNLVKTGLDLMGVSAPERM</sequence>
<feature type="domain" description="DALR anticodon binding" evidence="10">
    <location>
        <begin position="241"/>
        <end position="359"/>
    </location>
</feature>
<evidence type="ECO:0000256" key="3">
    <source>
        <dbReference type="ARBA" id="ARBA00022598"/>
    </source>
</evidence>
<dbReference type="SUPFAM" id="SSF52374">
    <property type="entry name" value="Nucleotidylyl transferase"/>
    <property type="match status" value="1"/>
</dbReference>
<dbReference type="PANTHER" id="PTHR11956:SF5">
    <property type="entry name" value="ARGININE--TRNA LIGASE, CYTOPLASMIC"/>
    <property type="match status" value="1"/>
</dbReference>
<dbReference type="InterPro" id="IPR001278">
    <property type="entry name" value="Arg-tRNA-ligase"/>
</dbReference>
<evidence type="ECO:0000256" key="6">
    <source>
        <dbReference type="ARBA" id="ARBA00022917"/>
    </source>
</evidence>
<evidence type="ECO:0000259" key="10">
    <source>
        <dbReference type="SMART" id="SM00836"/>
    </source>
</evidence>
<dbReference type="InterPro" id="IPR009080">
    <property type="entry name" value="tRNAsynth_Ia_anticodon-bd"/>
</dbReference>